<dbReference type="Proteomes" id="UP000644610">
    <property type="component" value="Unassembled WGS sequence"/>
</dbReference>
<accession>A0A8J3XTD1</accession>
<reference evidence="2" key="1">
    <citation type="submission" date="2021-01" db="EMBL/GenBank/DDBJ databases">
        <title>Whole genome shotgun sequence of Planotetraspora silvatica NBRC 100141.</title>
        <authorList>
            <person name="Komaki H."/>
            <person name="Tamura T."/>
        </authorList>
    </citation>
    <scope>NUCLEOTIDE SEQUENCE</scope>
    <source>
        <strain evidence="2">NBRC 100141</strain>
    </source>
</reference>
<dbReference type="AlphaFoldDB" id="A0A8J3XTD1"/>
<feature type="domain" description="HD" evidence="1">
    <location>
        <begin position="32"/>
        <end position="117"/>
    </location>
</feature>
<evidence type="ECO:0000313" key="3">
    <source>
        <dbReference type="Proteomes" id="UP000644610"/>
    </source>
</evidence>
<dbReference type="PANTHER" id="PTHR35569">
    <property type="entry name" value="CYANAMIDE HYDRATASE DDI2-RELATED"/>
    <property type="match status" value="1"/>
</dbReference>
<evidence type="ECO:0000313" key="2">
    <source>
        <dbReference type="EMBL" id="GII51456.1"/>
    </source>
</evidence>
<evidence type="ECO:0000259" key="1">
    <source>
        <dbReference type="Pfam" id="PF01966"/>
    </source>
</evidence>
<dbReference type="InterPro" id="IPR006674">
    <property type="entry name" value="HD_domain"/>
</dbReference>
<proteinExistence type="predicted"/>
<dbReference type="SUPFAM" id="SSF109604">
    <property type="entry name" value="HD-domain/PDEase-like"/>
    <property type="match status" value="1"/>
</dbReference>
<comment type="caution">
    <text evidence="2">The sequence shown here is derived from an EMBL/GenBank/DDBJ whole genome shotgun (WGS) entry which is preliminary data.</text>
</comment>
<keyword evidence="3" id="KW-1185">Reference proteome</keyword>
<dbReference type="PANTHER" id="PTHR35569:SF1">
    <property type="entry name" value="CYANAMIDE HYDRATASE DDI2-RELATED"/>
    <property type="match status" value="1"/>
</dbReference>
<dbReference type="Gene3D" id="1.10.3210.10">
    <property type="entry name" value="Hypothetical protein af1432"/>
    <property type="match status" value="1"/>
</dbReference>
<protein>
    <submittedName>
        <fullName evidence="2">Phosphohydrolase</fullName>
    </submittedName>
</protein>
<dbReference type="Pfam" id="PF01966">
    <property type="entry name" value="HD"/>
    <property type="match status" value="1"/>
</dbReference>
<dbReference type="InterPro" id="IPR003607">
    <property type="entry name" value="HD/PDEase_dom"/>
</dbReference>
<name>A0A8J3XTD1_9ACTN</name>
<organism evidence="2 3">
    <name type="scientific">Planotetraspora silvatica</name>
    <dbReference type="NCBI Taxonomy" id="234614"/>
    <lineage>
        <taxon>Bacteria</taxon>
        <taxon>Bacillati</taxon>
        <taxon>Actinomycetota</taxon>
        <taxon>Actinomycetes</taxon>
        <taxon>Streptosporangiales</taxon>
        <taxon>Streptosporangiaceae</taxon>
        <taxon>Planotetraspora</taxon>
    </lineage>
</organism>
<dbReference type="CDD" id="cd00077">
    <property type="entry name" value="HDc"/>
    <property type="match status" value="1"/>
</dbReference>
<dbReference type="EMBL" id="BOOQ01000072">
    <property type="protein sequence ID" value="GII51456.1"/>
    <property type="molecule type" value="Genomic_DNA"/>
</dbReference>
<sequence length="212" mass="23303">MTEIIAGVEVPETAAVAEATRHIRGMTSPLIFHHSRRVFFFAALHAREVGLRPDPELLYLSAIFHDLGLLTPFSDVEQRFELDGADHARKFLLNRGFPTTAADVVWEAVALHSTPGIPDRMGPEIAATHRGVLTDVQGVGLDKLDRGLVDEITAVHPHGDFKNGFLQALLEGTRDRPDTTYGTISADVLVHFIPGFRHVGMVERVMGSPWPS</sequence>
<dbReference type="RefSeq" id="WP_203980945.1">
    <property type="nucleotide sequence ID" value="NZ_BAAAKY010000007.1"/>
</dbReference>
<gene>
    <name evidence="2" type="ORF">Psi02_78800</name>
</gene>